<proteinExistence type="evidence at transcript level"/>
<name>B6SWV6_MAIZE</name>
<keyword evidence="5 11" id="KW-0418">Kinase</keyword>
<evidence type="ECO:0000256" key="6">
    <source>
        <dbReference type="ARBA" id="ARBA00022840"/>
    </source>
</evidence>
<comment type="catalytic activity">
    <reaction evidence="9">
        <text>NAD(+) + ATP = ADP + NADP(+) + H(+)</text>
        <dbReference type="Rhea" id="RHEA:18629"/>
        <dbReference type="ChEBI" id="CHEBI:15378"/>
        <dbReference type="ChEBI" id="CHEBI:30616"/>
        <dbReference type="ChEBI" id="CHEBI:57540"/>
        <dbReference type="ChEBI" id="CHEBI:58349"/>
        <dbReference type="ChEBI" id="CHEBI:456216"/>
        <dbReference type="EC" id="2.7.1.23"/>
    </reaction>
</comment>
<dbReference type="FunFam" id="2.60.200.30:FF:000006">
    <property type="entry name" value="probable NAD kinase 1"/>
    <property type="match status" value="1"/>
</dbReference>
<dbReference type="AlphaFoldDB" id="B6SWV6"/>
<evidence type="ECO:0000256" key="7">
    <source>
        <dbReference type="ARBA" id="ARBA00022857"/>
    </source>
</evidence>
<feature type="compositionally biased region" description="Basic and acidic residues" evidence="10">
    <location>
        <begin position="1"/>
        <end position="12"/>
    </location>
</feature>
<dbReference type="FunFam" id="3.40.50.10330:FF:000018">
    <property type="entry name" value="Probable NAD kinase 1"/>
    <property type="match status" value="1"/>
</dbReference>
<dbReference type="Pfam" id="PF20143">
    <property type="entry name" value="NAD_kinase_C"/>
    <property type="match status" value="1"/>
</dbReference>
<evidence type="ECO:0000313" key="11">
    <source>
        <dbReference type="EMBL" id="ACG29339.1"/>
    </source>
</evidence>
<accession>B6SWV6</accession>
<evidence type="ECO:0000256" key="2">
    <source>
        <dbReference type="ARBA" id="ARBA00012120"/>
    </source>
</evidence>
<dbReference type="GO" id="GO:0006741">
    <property type="term" value="P:NADP+ biosynthetic process"/>
    <property type="evidence" value="ECO:0007669"/>
    <property type="project" value="InterPro"/>
</dbReference>
<dbReference type="GO" id="GO:0003951">
    <property type="term" value="F:NAD+ kinase activity"/>
    <property type="evidence" value="ECO:0007669"/>
    <property type="project" value="UniProtKB-EC"/>
</dbReference>
<reference evidence="11" key="1">
    <citation type="journal article" date="2009" name="Plant Mol. Biol.">
        <title>Insights into corn genes derived from large-scale cDNA sequencing.</title>
        <authorList>
            <person name="Alexandrov N.N."/>
            <person name="Brover V.V."/>
            <person name="Freidin S."/>
            <person name="Troukhan M.E."/>
            <person name="Tatarinova T.V."/>
            <person name="Zhang H."/>
            <person name="Swaller T.J."/>
            <person name="Lu Y.P."/>
            <person name="Bouck J."/>
            <person name="Flavell R.B."/>
            <person name="Feldmann K.A."/>
        </authorList>
    </citation>
    <scope>NUCLEOTIDE SEQUENCE</scope>
</reference>
<protein>
    <recommendedName>
        <fullName evidence="2">NAD(+) kinase</fullName>
        <ecNumber evidence="2">2.7.1.23</ecNumber>
    </recommendedName>
</protein>
<dbReference type="HAMAP" id="MF_00361">
    <property type="entry name" value="NAD_kinase"/>
    <property type="match status" value="1"/>
</dbReference>
<evidence type="ECO:0000256" key="8">
    <source>
        <dbReference type="ARBA" id="ARBA00023027"/>
    </source>
</evidence>
<dbReference type="EMBL" id="EU957221">
    <property type="protein sequence ID" value="ACG29339.1"/>
    <property type="molecule type" value="mRNA"/>
</dbReference>
<keyword evidence="8" id="KW-0520">NAD</keyword>
<dbReference type="Pfam" id="PF01513">
    <property type="entry name" value="NAD_kinase"/>
    <property type="match status" value="1"/>
</dbReference>
<dbReference type="GO" id="GO:0005524">
    <property type="term" value="F:ATP binding"/>
    <property type="evidence" value="ECO:0007669"/>
    <property type="project" value="UniProtKB-KW"/>
</dbReference>
<keyword evidence="4" id="KW-0547">Nucleotide-binding</keyword>
<evidence type="ECO:0000256" key="10">
    <source>
        <dbReference type="SAM" id="MobiDB-lite"/>
    </source>
</evidence>
<dbReference type="SUPFAM" id="SSF111331">
    <property type="entry name" value="NAD kinase/diacylglycerol kinase-like"/>
    <property type="match status" value="1"/>
</dbReference>
<dbReference type="InterPro" id="IPR016064">
    <property type="entry name" value="NAD/diacylglycerol_kinase_sf"/>
</dbReference>
<evidence type="ECO:0000256" key="3">
    <source>
        <dbReference type="ARBA" id="ARBA00022679"/>
    </source>
</evidence>
<dbReference type="GO" id="GO:0019674">
    <property type="term" value="P:NAD+ metabolic process"/>
    <property type="evidence" value="ECO:0007669"/>
    <property type="project" value="InterPro"/>
</dbReference>
<dbReference type="EC" id="2.7.1.23" evidence="2"/>
<keyword evidence="3" id="KW-0808">Transferase</keyword>
<evidence type="ECO:0000256" key="9">
    <source>
        <dbReference type="ARBA" id="ARBA00047925"/>
    </source>
</evidence>
<evidence type="ECO:0000256" key="1">
    <source>
        <dbReference type="ARBA" id="ARBA00010995"/>
    </source>
</evidence>
<feature type="region of interest" description="Disordered" evidence="10">
    <location>
        <begin position="1"/>
        <end position="33"/>
    </location>
</feature>
<evidence type="ECO:0000256" key="4">
    <source>
        <dbReference type="ARBA" id="ARBA00022741"/>
    </source>
</evidence>
<dbReference type="PANTHER" id="PTHR20275">
    <property type="entry name" value="NAD KINASE"/>
    <property type="match status" value="1"/>
</dbReference>
<comment type="similarity">
    <text evidence="1">Belongs to the NAD kinase family.</text>
</comment>
<dbReference type="InterPro" id="IPR002504">
    <property type="entry name" value="NADK"/>
</dbReference>
<keyword evidence="7" id="KW-0521">NADP</keyword>
<dbReference type="Gene3D" id="3.40.50.10330">
    <property type="entry name" value="Probable inorganic polyphosphate/atp-NAD kinase, domain 1"/>
    <property type="match status" value="1"/>
</dbReference>
<dbReference type="ExpressionAtlas" id="B6SWV6">
    <property type="expression patterns" value="baseline and differential"/>
</dbReference>
<dbReference type="InterPro" id="IPR017437">
    <property type="entry name" value="ATP-NAD_kinase_PpnK-typ_C"/>
</dbReference>
<sequence>MSHDELADKEPSSSEEFQLAPTDSKFRSLSPAPIPIPASPGIRSLVDSVSDETVNVDLMASHQSENGSISTASSTVSLLESEKAAYEFLAQTPVRSTDAHLIEFSEALRTVAKALRQVAEGKAAAQAEAAEWKRKYELETAQKQQSKIRGYSSCISNNLDKLASQLTLETPAPDQLGCCGKHGICAHQVLQDEVPGPIPRSNHKVGGRKAPFKLSWGCNGDKNGQHKHDFVSFEKGDITTAERSNKQILLKWESPPQTVLFITKPNSSSVRVLCAEMVRWLREYKNVNIFVDPRVSKELLTEDSYYNFVQTWDNDDDIKMLHTKVDLIVTLGGDGTVLWAASLFKGPVPPVVAFALGSLGFMTPFPSEHYRELLDNVLNGPFSITLRNRIQCHVIRDAAKDEIVTEEPFLVLNEVTIDRGISSYLTNLEVYCDSSFVTCVQGDGLIISTTSGSTAYSLAAGGSMVHPQVPGILFTPICPHSLSFRPLILPEYVTLRVQVPYNSRGHAWASFDGKDRKQLSPGDALICSISPWPVPTACLVDSTTDFFRSIHEGLHWNLRKSQSFDGPRD</sequence>
<keyword evidence="6" id="KW-0067">ATP-binding</keyword>
<dbReference type="Gene3D" id="2.60.200.30">
    <property type="entry name" value="Probable inorganic polyphosphate/atp-NAD kinase, domain 2"/>
    <property type="match status" value="1"/>
</dbReference>
<dbReference type="InterPro" id="IPR017438">
    <property type="entry name" value="ATP-NAD_kinase_N"/>
</dbReference>
<dbReference type="PANTHER" id="PTHR20275:SF0">
    <property type="entry name" value="NAD KINASE"/>
    <property type="match status" value="1"/>
</dbReference>
<organism evidence="11">
    <name type="scientific">Zea mays</name>
    <name type="common">Maize</name>
    <dbReference type="NCBI Taxonomy" id="4577"/>
    <lineage>
        <taxon>Eukaryota</taxon>
        <taxon>Viridiplantae</taxon>
        <taxon>Streptophyta</taxon>
        <taxon>Embryophyta</taxon>
        <taxon>Tracheophyta</taxon>
        <taxon>Spermatophyta</taxon>
        <taxon>Magnoliopsida</taxon>
        <taxon>Liliopsida</taxon>
        <taxon>Poales</taxon>
        <taxon>Poaceae</taxon>
        <taxon>PACMAD clade</taxon>
        <taxon>Panicoideae</taxon>
        <taxon>Andropogonodae</taxon>
        <taxon>Andropogoneae</taxon>
        <taxon>Tripsacinae</taxon>
        <taxon>Zea</taxon>
    </lineage>
</organism>
<evidence type="ECO:0000256" key="5">
    <source>
        <dbReference type="ARBA" id="ARBA00022777"/>
    </source>
</evidence>